<evidence type="ECO:0000313" key="2">
    <source>
        <dbReference type="Proteomes" id="UP000322245"/>
    </source>
</evidence>
<keyword evidence="2" id="KW-1185">Reference proteome</keyword>
<gene>
    <name evidence="1" type="ORF">B9479_004581</name>
</gene>
<dbReference type="Gene3D" id="3.90.180.10">
    <property type="entry name" value="Medium-chain alcohol dehydrogenases, catalytic domain"/>
    <property type="match status" value="1"/>
</dbReference>
<comment type="caution">
    <text evidence="1">The sequence shown here is derived from an EMBL/GenBank/DDBJ whole genome shotgun (WGS) entry which is preliminary data.</text>
</comment>
<protein>
    <submittedName>
        <fullName evidence="1">Uncharacterized protein</fullName>
    </submittedName>
</protein>
<dbReference type="Proteomes" id="UP000322245">
    <property type="component" value="Unassembled WGS sequence"/>
</dbReference>
<dbReference type="AlphaFoldDB" id="A0A5D3AXC6"/>
<organism evidence="1 2">
    <name type="scientific">Cryptococcus floricola</name>
    <dbReference type="NCBI Taxonomy" id="2591691"/>
    <lineage>
        <taxon>Eukaryota</taxon>
        <taxon>Fungi</taxon>
        <taxon>Dikarya</taxon>
        <taxon>Basidiomycota</taxon>
        <taxon>Agaricomycotina</taxon>
        <taxon>Tremellomycetes</taxon>
        <taxon>Tremellales</taxon>
        <taxon>Cryptococcaceae</taxon>
        <taxon>Cryptococcus</taxon>
    </lineage>
</organism>
<name>A0A5D3AXC6_9TREE</name>
<reference evidence="1 2" key="1">
    <citation type="submission" date="2017-05" db="EMBL/GenBank/DDBJ databases">
        <title>The Genome Sequence of Tsuchiyaea wingfieldii DSM 27421.</title>
        <authorList>
            <person name="Cuomo C."/>
            <person name="Passer A."/>
            <person name="Billmyre B."/>
            <person name="Heitman J."/>
        </authorList>
    </citation>
    <scope>NUCLEOTIDE SEQUENCE [LARGE SCALE GENOMIC DNA]</scope>
    <source>
        <strain evidence="1 2">DSM 27421</strain>
    </source>
</reference>
<dbReference type="EMBL" id="NIDF01000054">
    <property type="protein sequence ID" value="TYJ54733.1"/>
    <property type="molecule type" value="Genomic_DNA"/>
</dbReference>
<dbReference type="Gene3D" id="3.40.50.720">
    <property type="entry name" value="NAD(P)-binding Rossmann-like Domain"/>
    <property type="match status" value="1"/>
</dbReference>
<proteinExistence type="predicted"/>
<accession>A0A5D3AXC6</accession>
<evidence type="ECO:0000313" key="1">
    <source>
        <dbReference type="EMBL" id="TYJ54733.1"/>
    </source>
</evidence>
<sequence length="61" mass="6844">MTLRLKETFDVEVFQQTAELITKYGIKANPVQITGGFEDVGKGLELLKDNQLSGKKSDIRM</sequence>